<keyword evidence="2" id="KW-1185">Reference proteome</keyword>
<dbReference type="EMBL" id="JANWTC010000005">
    <property type="protein sequence ID" value="MCS5479697.1"/>
    <property type="molecule type" value="Genomic_DNA"/>
</dbReference>
<gene>
    <name evidence="1" type="ORF">NYP18_08500</name>
</gene>
<dbReference type="Proteomes" id="UP001205965">
    <property type="component" value="Unassembled WGS sequence"/>
</dbReference>
<name>A0ABT2FWT2_9CORY</name>
<evidence type="ECO:0000313" key="1">
    <source>
        <dbReference type="EMBL" id="MCS5479697.1"/>
    </source>
</evidence>
<organism evidence="1 2">
    <name type="scientific">Corynebacterium lemuris</name>
    <dbReference type="NCBI Taxonomy" id="1859292"/>
    <lineage>
        <taxon>Bacteria</taxon>
        <taxon>Bacillati</taxon>
        <taxon>Actinomycetota</taxon>
        <taxon>Actinomycetes</taxon>
        <taxon>Mycobacteriales</taxon>
        <taxon>Corynebacteriaceae</taxon>
        <taxon>Corynebacterium</taxon>
    </lineage>
</organism>
<dbReference type="Pfam" id="PF11662">
    <property type="entry name" value="DUF3263"/>
    <property type="match status" value="1"/>
</dbReference>
<comment type="caution">
    <text evidence="1">The sequence shown here is derived from an EMBL/GenBank/DDBJ whole genome shotgun (WGS) entry which is preliminary data.</text>
</comment>
<sequence length="90" mass="10312">MEYSLGMPELSDADARLLAFEEEAPRSAGVKEELIRRELGMSPVRYYQRLNLLIDVPAAMASHPVLTARLRRIRDRRAEERQRAAGEEES</sequence>
<proteinExistence type="predicted"/>
<accession>A0ABT2FWT2</accession>
<protein>
    <submittedName>
        <fullName evidence="1">DUF3263 domain-containing protein</fullName>
    </submittedName>
</protein>
<dbReference type="RefSeq" id="WP_259427764.1">
    <property type="nucleotide sequence ID" value="NZ_JANWTC010000005.1"/>
</dbReference>
<dbReference type="InterPro" id="IPR021678">
    <property type="entry name" value="DUF3263"/>
</dbReference>
<evidence type="ECO:0000313" key="2">
    <source>
        <dbReference type="Proteomes" id="UP001205965"/>
    </source>
</evidence>
<reference evidence="1 2" key="1">
    <citation type="submission" date="2022-08" db="EMBL/GenBank/DDBJ databases">
        <title>YIM 101645 draft genome.</title>
        <authorList>
            <person name="Chen X."/>
        </authorList>
    </citation>
    <scope>NUCLEOTIDE SEQUENCE [LARGE SCALE GENOMIC DNA]</scope>
    <source>
        <strain evidence="1 2">YIM 101645</strain>
    </source>
</reference>